<dbReference type="OrthoDB" id="6220758at2759"/>
<dbReference type="InterPro" id="IPR004000">
    <property type="entry name" value="Actin"/>
</dbReference>
<name>A0A364MYG9_STELY</name>
<evidence type="ECO:0000256" key="8">
    <source>
        <dbReference type="ARBA" id="ARBA00023128"/>
    </source>
</evidence>
<dbReference type="CDD" id="cd10210">
    <property type="entry name" value="ASKHA_NBD_Arp6"/>
    <property type="match status" value="1"/>
</dbReference>
<dbReference type="SMART" id="SM00268">
    <property type="entry name" value="ACTIN"/>
    <property type="match status" value="1"/>
</dbReference>
<evidence type="ECO:0000256" key="6">
    <source>
        <dbReference type="ARBA" id="ARBA00022490"/>
    </source>
</evidence>
<evidence type="ECO:0000256" key="5">
    <source>
        <dbReference type="ARBA" id="ARBA00018633"/>
    </source>
</evidence>
<gene>
    <name evidence="15" type="ORF">DDE83_006617</name>
</gene>
<dbReference type="FunFam" id="3.90.640.10:FF:000014">
    <property type="entry name" value="Putative actin-related protein 6"/>
    <property type="match status" value="1"/>
</dbReference>
<evidence type="ECO:0000256" key="7">
    <source>
        <dbReference type="ARBA" id="ARBA00022980"/>
    </source>
</evidence>
<sequence>MPPKGSRKSAVATPNKTLVIDNGAYSIKAGLIPAASEPTYDDCSVIPNCIARSTRDKRTYVGAELDSCKDFGELAFRRPVEKGFIVNWEAEKAIWEHEFMSEAAAEGLRCDPKETNLLLTEKPNCPKELQKNCDEIVFEQFEFAAYYRCVGATLNAYNPSTSSLSSLPQECLLVIDTSYSDTTILPLYNGKLMQSAVRRLTVGGKLLTNYLKELSSLRHYNMMEETYLLNEIKEAVSYVVPSSQQFAQDLERTWKGRLGAKRELDPTIVVDYVLPDYENAIHGHARPHDASKSRMRRGLQPQLGPREDLLPLGNERFAVPELLFNPSDIGIQETGIPGAIIESLSTLPEALKVGLLANVVVVGGNSLITGFIERLETELRALVPMEYFLNISKAEDPIRHTWLGGAHFAGQADLMKDVLVTKAEYDERGSTWVLHPFKRDVGRRSIERLLFGAAVMVIGQSAASWRGGRQLHVEGISGRGRNLRNSTPMRRIPRPSRAIDPPHVLSASIRQRISPLPCRSAAAAFSTTAPNAFLLPGKQDKKKHQQFVRRWQKRLLGDSEPIGAHVDPYDPTSPVRIAPEDQGEYEEVLAEDKPTFPQYKPSENISGLQRVGGDEWLRQKVERDMAKEFEKLTLRTYTPLTLEMADEIEELTGTPYTLKDDNLMMAQTVHDKTKRPYTDYNFGLHTKVTRSSELKNRFTQAIAEVYALKQAGLDMDFSKFANRGIYDAPRWVKDIKLVKTDNGDLALAFPEHKSLEQLLETMQAAPAWEPMDESEELLVEEAEDLLEPVLPEEQLPTMDPATPQYKRAAVVKADAEKKPFDFMSNRPVPRSKPVQEPAAEVVVEEPVVEEVVIQEPASTPATKEIPTPVAAVSQLSILEDRAQSLARDFASIKKAVQQARSRETAITTPETKWRQIRVTDMSLKFALYKRLYQLTGCRISDPHLTSANTLGDLYNCLCTAARPQPTSLFSAIHVEGQKAREKAKQQAATAAETKRKADLGDLLTLGNVELRRVKATKTEKRTETGLDKVVNYALWERGLGNGMPSRAAKKGKRKVRVVGLAQKRPEFAKPLSNKGASFLAKKTLQDKSDEHAPSSSSFKRRKSWLRLFPVPPIVTRSVLWDLPAPPVVDAPLPDRFRVLLNCDDTMSMSGRNNIRHRVADERGFEINTSPRDGRAQPRFFNRRALEDAHPVDGYDPADGYEGENGGAELEVACWEDADVHDEEGELYEPDGRAVDAFESHEELGSLSLQLQNRQSITDAHHQLLLSQFNPQTCRRADTCWWTWNTTHQRNNNHPIISAIREPAFKPRCEPQRYEDESEDE</sequence>
<evidence type="ECO:0000256" key="11">
    <source>
        <dbReference type="ARBA" id="ARBA00035183"/>
    </source>
</evidence>
<dbReference type="GO" id="GO:0005634">
    <property type="term" value="C:nucleus"/>
    <property type="evidence" value="ECO:0007669"/>
    <property type="project" value="UniProtKB-ARBA"/>
</dbReference>
<dbReference type="EMBL" id="QGDH01000104">
    <property type="protein sequence ID" value="RAR07180.1"/>
    <property type="molecule type" value="Genomic_DNA"/>
</dbReference>
<keyword evidence="7" id="KW-0689">Ribosomal protein</keyword>
<keyword evidence="6" id="KW-0963">Cytoplasm</keyword>
<evidence type="ECO:0000256" key="13">
    <source>
        <dbReference type="ARBA" id="ARBA00073820"/>
    </source>
</evidence>
<organism evidence="15 16">
    <name type="scientific">Stemphylium lycopersici</name>
    <name type="common">Tomato gray leaf spot disease fungus</name>
    <name type="synonym">Thyrospora lycopersici</name>
    <dbReference type="NCBI Taxonomy" id="183478"/>
    <lineage>
        <taxon>Eukaryota</taxon>
        <taxon>Fungi</taxon>
        <taxon>Dikarya</taxon>
        <taxon>Ascomycota</taxon>
        <taxon>Pezizomycotina</taxon>
        <taxon>Dothideomycetes</taxon>
        <taxon>Pleosporomycetidae</taxon>
        <taxon>Pleosporales</taxon>
        <taxon>Pleosporineae</taxon>
        <taxon>Pleosporaceae</taxon>
        <taxon>Stemphylium</taxon>
    </lineage>
</organism>
<evidence type="ECO:0000256" key="1">
    <source>
        <dbReference type="ARBA" id="ARBA00004173"/>
    </source>
</evidence>
<comment type="similarity">
    <text evidence="3">Belongs to the actin family. ARP6 subfamily.</text>
</comment>
<dbReference type="InterPro" id="IPR018305">
    <property type="entry name" value="Ribosomal_m50"/>
</dbReference>
<evidence type="ECO:0000256" key="9">
    <source>
        <dbReference type="ARBA" id="ARBA00023274"/>
    </source>
</evidence>
<evidence type="ECO:0000256" key="10">
    <source>
        <dbReference type="ARBA" id="ARBA00025222"/>
    </source>
</evidence>
<keyword evidence="8" id="KW-0496">Mitochondrion</keyword>
<dbReference type="GO" id="GO:0005739">
    <property type="term" value="C:mitochondrion"/>
    <property type="evidence" value="ECO:0007669"/>
    <property type="project" value="UniProtKB-SubCell"/>
</dbReference>
<comment type="similarity">
    <text evidence="4">Belongs to the mitochondrion-specific ribosomal protein mL50 family.</text>
</comment>
<comment type="caution">
    <text evidence="15">The sequence shown here is derived from an EMBL/GenBank/DDBJ whole genome shotgun (WGS) entry which is preliminary data.</text>
</comment>
<evidence type="ECO:0000313" key="16">
    <source>
        <dbReference type="Proteomes" id="UP000249619"/>
    </source>
</evidence>
<evidence type="ECO:0000256" key="2">
    <source>
        <dbReference type="ARBA" id="ARBA00004496"/>
    </source>
</evidence>
<comment type="subcellular location">
    <subcellularLocation>
        <location evidence="2">Cytoplasm</location>
    </subcellularLocation>
    <subcellularLocation>
        <location evidence="1">Mitochondrion</location>
    </subcellularLocation>
</comment>
<reference evidence="16" key="1">
    <citation type="submission" date="2018-05" db="EMBL/GenBank/DDBJ databases">
        <title>Draft genome sequence of Stemphylium lycopersici strain CIDEFI 213.</title>
        <authorList>
            <person name="Medina R."/>
            <person name="Franco M.E.E."/>
            <person name="Lucentini C.G."/>
            <person name="Saparrat M.C.N."/>
            <person name="Balatti P.A."/>
        </authorList>
    </citation>
    <scope>NUCLEOTIDE SEQUENCE [LARGE SCALE GENOMIC DNA]</scope>
    <source>
        <strain evidence="16">CIDEFI 213</strain>
    </source>
</reference>
<dbReference type="PANTHER" id="PTHR11937">
    <property type="entry name" value="ACTIN"/>
    <property type="match status" value="1"/>
</dbReference>
<comment type="subunit">
    <text evidence="12">Component of the SWR1 chromatin remodeling complex.</text>
</comment>
<keyword evidence="16" id="KW-1185">Reference proteome</keyword>
<keyword evidence="9" id="KW-0687">Ribonucleoprotein</keyword>
<evidence type="ECO:0000256" key="12">
    <source>
        <dbReference type="ARBA" id="ARBA00063309"/>
    </source>
</evidence>
<dbReference type="Proteomes" id="UP000249619">
    <property type="component" value="Unassembled WGS sequence"/>
</dbReference>
<dbReference type="Pfam" id="PF10501">
    <property type="entry name" value="Ribosomal_L50"/>
    <property type="match status" value="1"/>
</dbReference>
<dbReference type="GO" id="GO:1990904">
    <property type="term" value="C:ribonucleoprotein complex"/>
    <property type="evidence" value="ECO:0007669"/>
    <property type="project" value="UniProtKB-KW"/>
</dbReference>
<dbReference type="SUPFAM" id="SSF53067">
    <property type="entry name" value="Actin-like ATPase domain"/>
    <property type="match status" value="2"/>
</dbReference>
<dbReference type="InterPro" id="IPR043129">
    <property type="entry name" value="ATPase_NBD"/>
</dbReference>
<dbReference type="Gene3D" id="3.30.420.40">
    <property type="match status" value="2"/>
</dbReference>
<accession>A0A364MYG9</accession>
<evidence type="ECO:0000313" key="15">
    <source>
        <dbReference type="EMBL" id="RAR07180.1"/>
    </source>
</evidence>
<dbReference type="Pfam" id="PF00022">
    <property type="entry name" value="Actin"/>
    <property type="match status" value="1"/>
</dbReference>
<protein>
    <recommendedName>
        <fullName evidence="5">Actin-like protein ARP6</fullName>
    </recommendedName>
    <alternativeName>
        <fullName evidence="13">Actin-like protein arp6</fullName>
    </alternativeName>
    <alternativeName>
        <fullName evidence="11">Large ribosomal subunit protein mL50</fullName>
    </alternativeName>
</protein>
<dbReference type="Gene3D" id="3.90.640.10">
    <property type="entry name" value="Actin, Chain A, domain 4"/>
    <property type="match status" value="1"/>
</dbReference>
<dbReference type="Gene3D" id="2.30.36.70">
    <property type="entry name" value="Actin, Chain A, domain 2"/>
    <property type="match status" value="1"/>
</dbReference>
<dbReference type="GO" id="GO:0005840">
    <property type="term" value="C:ribosome"/>
    <property type="evidence" value="ECO:0007669"/>
    <property type="project" value="UniProtKB-KW"/>
</dbReference>
<comment type="function">
    <text evidence="10">Component of the SWR1 complex which mediates the ATP-dependent exchange of histone H2A for the H2A variant HZT1 leading to transcriptional regulation of selected genes by chromatin remodeling. Involved in chromosome stability.</text>
</comment>
<dbReference type="STRING" id="183478.A0A364MYG9"/>
<proteinExistence type="inferred from homology"/>
<evidence type="ECO:0000256" key="14">
    <source>
        <dbReference type="SAM" id="MobiDB-lite"/>
    </source>
</evidence>
<evidence type="ECO:0000256" key="3">
    <source>
        <dbReference type="ARBA" id="ARBA00005665"/>
    </source>
</evidence>
<evidence type="ECO:0000256" key="4">
    <source>
        <dbReference type="ARBA" id="ARBA00008860"/>
    </source>
</evidence>
<feature type="region of interest" description="Disordered" evidence="14">
    <location>
        <begin position="478"/>
        <end position="501"/>
    </location>
</feature>